<evidence type="ECO:0000313" key="2">
    <source>
        <dbReference type="EMBL" id="GAA2608767.1"/>
    </source>
</evidence>
<keyword evidence="3" id="KW-1185">Reference proteome</keyword>
<reference evidence="3" key="1">
    <citation type="journal article" date="2019" name="Int. J. Syst. Evol. Microbiol.">
        <title>The Global Catalogue of Microorganisms (GCM) 10K type strain sequencing project: providing services to taxonomists for standard genome sequencing and annotation.</title>
        <authorList>
            <consortium name="The Broad Institute Genomics Platform"/>
            <consortium name="The Broad Institute Genome Sequencing Center for Infectious Disease"/>
            <person name="Wu L."/>
            <person name="Ma J."/>
        </authorList>
    </citation>
    <scope>NUCLEOTIDE SEQUENCE [LARGE SCALE GENOMIC DNA]</scope>
    <source>
        <strain evidence="3">JCM 16373</strain>
    </source>
</reference>
<protein>
    <recommendedName>
        <fullName evidence="4">Transposase</fullName>
    </recommendedName>
</protein>
<dbReference type="EMBL" id="BAAARJ010000006">
    <property type="protein sequence ID" value="GAA2608767.1"/>
    <property type="molecule type" value="Genomic_DNA"/>
</dbReference>
<organism evidence="2 3">
    <name type="scientific">Streptomyces axinellae</name>
    <dbReference type="NCBI Taxonomy" id="552788"/>
    <lineage>
        <taxon>Bacteria</taxon>
        <taxon>Bacillati</taxon>
        <taxon>Actinomycetota</taxon>
        <taxon>Actinomycetes</taxon>
        <taxon>Kitasatosporales</taxon>
        <taxon>Streptomycetaceae</taxon>
        <taxon>Streptomyces</taxon>
    </lineage>
</organism>
<evidence type="ECO:0000256" key="1">
    <source>
        <dbReference type="SAM" id="MobiDB-lite"/>
    </source>
</evidence>
<sequence length="74" mass="8134">MSCPERAKLSVASDSGKACSHGAVWDTQATWARKRTAPERTYPQRTHRQRAPGKRTTGMTGPLAPAPRRGTEEE</sequence>
<evidence type="ECO:0000313" key="3">
    <source>
        <dbReference type="Proteomes" id="UP001501447"/>
    </source>
</evidence>
<gene>
    <name evidence="2" type="ORF">GCM10009863_22720</name>
</gene>
<dbReference type="Proteomes" id="UP001501447">
    <property type="component" value="Unassembled WGS sequence"/>
</dbReference>
<proteinExistence type="predicted"/>
<name>A0ABP6CC51_9ACTN</name>
<feature type="region of interest" description="Disordered" evidence="1">
    <location>
        <begin position="1"/>
        <end position="74"/>
    </location>
</feature>
<accession>A0ABP6CC51</accession>
<evidence type="ECO:0008006" key="4">
    <source>
        <dbReference type="Google" id="ProtNLM"/>
    </source>
</evidence>
<comment type="caution">
    <text evidence="2">The sequence shown here is derived from an EMBL/GenBank/DDBJ whole genome shotgun (WGS) entry which is preliminary data.</text>
</comment>